<feature type="chain" id="PRO_5004294355" description="CBM1 domain-containing protein" evidence="3">
    <location>
        <begin position="17"/>
        <end position="295"/>
    </location>
</feature>
<dbReference type="VEuPathDB" id="FungiDB:NCU09524"/>
<sequence length="295" mass="30893">MRVLAFIPVLAAVASAGCTRRSSQKPAPTGTVQGEGAAWSQCGGVGWAGATSCVSGYTCSKINDYYSQCIPGSATAAPVTTTLKSSSAPTSIRSTTTSSSSSTPVATTLKTSESTVPTSVSSTTLESSTGTPSATTVPSNPNPTVLESGWYWIRAVAAPNFHKYLQGGASSAASSNQTALLEDHTTAGQFNIIDGQLVFNTKPAQLYLNVENPTDKTQRKLKTWFSTTKNAYGTFKFQGDTLTWSVADIKRQNEAAWLVCTGQEVFINTGAYLYQTPAGCSDQTIHSYGGSTANV</sequence>
<feature type="region of interest" description="Disordered" evidence="2">
    <location>
        <begin position="85"/>
        <end position="141"/>
    </location>
</feature>
<evidence type="ECO:0000313" key="5">
    <source>
        <dbReference type="EMBL" id="EAA29283.3"/>
    </source>
</evidence>
<protein>
    <recommendedName>
        <fullName evidence="4">CBM1 domain-containing protein</fullName>
    </recommendedName>
</protein>
<dbReference type="Pfam" id="PF00734">
    <property type="entry name" value="CBM_1"/>
    <property type="match status" value="1"/>
</dbReference>
<feature type="compositionally biased region" description="Low complexity" evidence="2">
    <location>
        <begin position="85"/>
        <end position="133"/>
    </location>
</feature>
<organism evidence="5 6">
    <name type="scientific">Neurospora crassa (strain ATCC 24698 / 74-OR23-1A / CBS 708.71 / DSM 1257 / FGSC 987)</name>
    <dbReference type="NCBI Taxonomy" id="367110"/>
    <lineage>
        <taxon>Eukaryota</taxon>
        <taxon>Fungi</taxon>
        <taxon>Dikarya</taxon>
        <taxon>Ascomycota</taxon>
        <taxon>Pezizomycotina</taxon>
        <taxon>Sordariomycetes</taxon>
        <taxon>Sordariomycetidae</taxon>
        <taxon>Sordariales</taxon>
        <taxon>Sordariaceae</taxon>
        <taxon>Neurospora</taxon>
    </lineage>
</organism>
<evidence type="ECO:0000256" key="1">
    <source>
        <dbReference type="ARBA" id="ARBA00022729"/>
    </source>
</evidence>
<dbReference type="PROSITE" id="PS51164">
    <property type="entry name" value="CBM1_2"/>
    <property type="match status" value="1"/>
</dbReference>
<proteinExistence type="predicted"/>
<dbReference type="InterPro" id="IPR000254">
    <property type="entry name" value="CBD"/>
</dbReference>
<evidence type="ECO:0000259" key="4">
    <source>
        <dbReference type="PROSITE" id="PS51164"/>
    </source>
</evidence>
<dbReference type="InterPro" id="IPR035971">
    <property type="entry name" value="CBD_sf"/>
</dbReference>
<dbReference type="KEGG" id="ncr:NCU09524"/>
<reference evidence="5 6" key="1">
    <citation type="journal article" date="2003" name="Nature">
        <title>The genome sequence of the filamentous fungus Neurospora crassa.</title>
        <authorList>
            <person name="Galagan J.E."/>
            <person name="Calvo S.E."/>
            <person name="Borkovich K.A."/>
            <person name="Selker E.U."/>
            <person name="Read N.D."/>
            <person name="Jaffe D."/>
            <person name="FitzHugh W."/>
            <person name="Ma L.J."/>
            <person name="Smirnov S."/>
            <person name="Purcell S."/>
            <person name="Rehman B."/>
            <person name="Elkins T."/>
            <person name="Engels R."/>
            <person name="Wang S."/>
            <person name="Nielsen C.B."/>
            <person name="Butler J."/>
            <person name="Endrizzi M."/>
            <person name="Qui D."/>
            <person name="Ianakiev P."/>
            <person name="Bell-Pedersen D."/>
            <person name="Nelson M.A."/>
            <person name="Werner-Washburne M."/>
            <person name="Selitrennikoff C.P."/>
            <person name="Kinsey J.A."/>
            <person name="Braun E.L."/>
            <person name="Zelter A."/>
            <person name="Schulte U."/>
            <person name="Kothe G.O."/>
            <person name="Jedd G."/>
            <person name="Mewes W."/>
            <person name="Staben C."/>
            <person name="Marcotte E."/>
            <person name="Greenberg D."/>
            <person name="Roy A."/>
            <person name="Foley K."/>
            <person name="Naylor J."/>
            <person name="Stange-Thomann N."/>
            <person name="Barrett R."/>
            <person name="Gnerre S."/>
            <person name="Kamal M."/>
            <person name="Kamvysselis M."/>
            <person name="Mauceli E."/>
            <person name="Bielke C."/>
            <person name="Rudd S."/>
            <person name="Frishman D."/>
            <person name="Krystofova S."/>
            <person name="Rasmussen C."/>
            <person name="Metzenberg R.L."/>
            <person name="Perkins D.D."/>
            <person name="Kroken S."/>
            <person name="Cogoni C."/>
            <person name="Macino G."/>
            <person name="Catcheside D."/>
            <person name="Li W."/>
            <person name="Pratt R.J."/>
            <person name="Osmani S.A."/>
            <person name="DeSouza C.P."/>
            <person name="Glass L."/>
            <person name="Orbach M.J."/>
            <person name="Berglund J.A."/>
            <person name="Voelker R."/>
            <person name="Yarden O."/>
            <person name="Plamann M."/>
            <person name="Seiler S."/>
            <person name="Dunlap J."/>
            <person name="Radford A."/>
            <person name="Aramayo R."/>
            <person name="Natvig D.O."/>
            <person name="Alex L.A."/>
            <person name="Mannhaupt G."/>
            <person name="Ebbole D.J."/>
            <person name="Freitag M."/>
            <person name="Paulsen I."/>
            <person name="Sachs M.S."/>
            <person name="Lander E.S."/>
            <person name="Nusbaum C."/>
            <person name="Birren B."/>
        </authorList>
    </citation>
    <scope>NUCLEOTIDE SEQUENCE [LARGE SCALE GENOMIC DNA]</scope>
    <source>
        <strain evidence="6">ATCC 24698 / 74-OR23-1A / CBS 708.71 / DSM 1257 / FGSC 987</strain>
    </source>
</reference>
<dbReference type="GeneID" id="3874666"/>
<keyword evidence="1 3" id="KW-0732">Signal</keyword>
<dbReference type="SUPFAM" id="SSF57180">
    <property type="entry name" value="Cellulose-binding domain"/>
    <property type="match status" value="1"/>
</dbReference>
<dbReference type="STRING" id="367110.Q7S1P1"/>
<evidence type="ECO:0000256" key="3">
    <source>
        <dbReference type="SAM" id="SignalP"/>
    </source>
</evidence>
<accession>Q7S1P1</accession>
<dbReference type="Pfam" id="PF25485">
    <property type="entry name" value="DUF7908"/>
    <property type="match status" value="1"/>
</dbReference>
<dbReference type="EMBL" id="CM002238">
    <property type="protein sequence ID" value="EAA29283.3"/>
    <property type="molecule type" value="Genomic_DNA"/>
</dbReference>
<dbReference type="RefSeq" id="XP_958519.3">
    <property type="nucleotide sequence ID" value="XM_953426.3"/>
</dbReference>
<dbReference type="AlphaFoldDB" id="Q7S1P1"/>
<dbReference type="SMR" id="Q7S1P1"/>
<dbReference type="InterPro" id="IPR057230">
    <property type="entry name" value="DUF7908"/>
</dbReference>
<dbReference type="PROSITE" id="PS00562">
    <property type="entry name" value="CBM1_1"/>
    <property type="match status" value="1"/>
</dbReference>
<dbReference type="Proteomes" id="UP000001805">
    <property type="component" value="Chromosome 3, Linkage Group III"/>
</dbReference>
<evidence type="ECO:0000313" key="6">
    <source>
        <dbReference type="Proteomes" id="UP000001805"/>
    </source>
</evidence>
<feature type="signal peptide" evidence="3">
    <location>
        <begin position="1"/>
        <end position="16"/>
    </location>
</feature>
<dbReference type="PROSITE" id="PS51257">
    <property type="entry name" value="PROKAR_LIPOPROTEIN"/>
    <property type="match status" value="1"/>
</dbReference>
<evidence type="ECO:0000256" key="2">
    <source>
        <dbReference type="SAM" id="MobiDB-lite"/>
    </source>
</evidence>
<dbReference type="InParanoid" id="Q7S1P1"/>
<dbReference type="OrthoDB" id="70316at2759"/>
<feature type="domain" description="CBM1" evidence="4">
    <location>
        <begin position="34"/>
        <end position="70"/>
    </location>
</feature>
<dbReference type="GO" id="GO:0030248">
    <property type="term" value="F:cellulose binding"/>
    <property type="evidence" value="ECO:0007669"/>
    <property type="project" value="InterPro"/>
</dbReference>
<dbReference type="GO" id="GO:0005576">
    <property type="term" value="C:extracellular region"/>
    <property type="evidence" value="ECO:0007669"/>
    <property type="project" value="InterPro"/>
</dbReference>
<gene>
    <name evidence="5" type="ORF">NCU09524</name>
</gene>
<dbReference type="SMART" id="SM00236">
    <property type="entry name" value="fCBD"/>
    <property type="match status" value="1"/>
</dbReference>
<keyword evidence="6" id="KW-1185">Reference proteome</keyword>
<name>Q7S1P1_NEUCR</name>
<dbReference type="HOGENOM" id="CLU_066055_0_0_1"/>
<dbReference type="GO" id="GO:0005975">
    <property type="term" value="P:carbohydrate metabolic process"/>
    <property type="evidence" value="ECO:0007669"/>
    <property type="project" value="InterPro"/>
</dbReference>